<sequence length="406" mass="47507">MIQQRSGLPRQLFYPDLDPERPWDIRLNIMITKNFNEASDICNSFQRKSNNPIFIGVETAYDTLRHGDRTALIAFYNLTNKQILLWRVHTYSRSEMEQAKNVIGRLGRNRRFVSFGYVPFFKHINVQNVRFNKDESLKAHCLHIVLEIMDTESPSDWTSEHLRSDQIDHAAYNVVVLNWIRQFYKSTAYLYTFIQGALIILEHCERLIQKIVSYKMKPILLLLVMTVSLAVANEDYSIEALRNDTSPDKVIILYNGTFTCANTPFCAMATYHRATRDNFMNALDPIEILKFSCTNKNEMHHQKVVELPRNGSQWNTMNEVHINIYTNCHKIDQRFSSLQRLPGPDGLALFDTFSYNMNLTKFEKNYSSPQRFKDAFIRSNSGELDENFDQWIDGKNPNMSKFFMDN</sequence>
<gene>
    <name evidence="1" type="ORF">L3Y34_011457</name>
</gene>
<reference evidence="1 2" key="1">
    <citation type="submission" date="2022-05" db="EMBL/GenBank/DDBJ databases">
        <title>Chromosome-level reference genomes for two strains of Caenorhabditis briggsae: an improved platform for comparative genomics.</title>
        <authorList>
            <person name="Stevens L."/>
            <person name="Andersen E.C."/>
        </authorList>
    </citation>
    <scope>NUCLEOTIDE SEQUENCE [LARGE SCALE GENOMIC DNA]</scope>
    <source>
        <strain evidence="1">QX1410_ONT</strain>
        <tissue evidence="1">Whole-organism</tissue>
    </source>
</reference>
<proteinExistence type="predicted"/>
<name>A0AAE8ZRR9_CAEBR</name>
<organism evidence="1 2">
    <name type="scientific">Caenorhabditis briggsae</name>
    <dbReference type="NCBI Taxonomy" id="6238"/>
    <lineage>
        <taxon>Eukaryota</taxon>
        <taxon>Metazoa</taxon>
        <taxon>Ecdysozoa</taxon>
        <taxon>Nematoda</taxon>
        <taxon>Chromadorea</taxon>
        <taxon>Rhabditida</taxon>
        <taxon>Rhabditina</taxon>
        <taxon>Rhabditomorpha</taxon>
        <taxon>Rhabditoidea</taxon>
        <taxon>Rhabditidae</taxon>
        <taxon>Peloderinae</taxon>
        <taxon>Caenorhabditis</taxon>
    </lineage>
</organism>
<dbReference type="PANTHER" id="PTHR21479:SF30">
    <property type="entry name" value="TRANSTHYRETIN-LIKE FAMILY PROTEIN"/>
    <property type="match status" value="1"/>
</dbReference>
<dbReference type="AlphaFoldDB" id="A0AAE8ZRR9"/>
<protein>
    <submittedName>
        <fullName evidence="1">Uncharacterized protein</fullName>
    </submittedName>
</protein>
<evidence type="ECO:0000313" key="2">
    <source>
        <dbReference type="Proteomes" id="UP000827892"/>
    </source>
</evidence>
<dbReference type="Proteomes" id="UP000827892">
    <property type="component" value="Chromosome X"/>
</dbReference>
<accession>A0AAE8ZRR9</accession>
<evidence type="ECO:0000313" key="1">
    <source>
        <dbReference type="EMBL" id="ULT81515.1"/>
    </source>
</evidence>
<dbReference type="PANTHER" id="PTHR21479">
    <property type="match status" value="1"/>
</dbReference>
<dbReference type="EMBL" id="CP090896">
    <property type="protein sequence ID" value="ULT81515.1"/>
    <property type="molecule type" value="Genomic_DNA"/>
</dbReference>